<sequence length="100" mass="10779">MTTLTAPLQSAGSAAGSLRTGVALAITVAVFYTLCTLAWMAAPGAFLGFMNNLFHGFDFSLLLKPAPFSWGGFIEALLVMSVWAFLAGTFFAWVHRRMAR</sequence>
<dbReference type="AlphaFoldDB" id="A0A6N8IS08"/>
<organism evidence="2 3">
    <name type="scientific">Ramlibacter pinisoli</name>
    <dbReference type="NCBI Taxonomy" id="2682844"/>
    <lineage>
        <taxon>Bacteria</taxon>
        <taxon>Pseudomonadati</taxon>
        <taxon>Pseudomonadota</taxon>
        <taxon>Betaproteobacteria</taxon>
        <taxon>Burkholderiales</taxon>
        <taxon>Comamonadaceae</taxon>
        <taxon>Ramlibacter</taxon>
    </lineage>
</organism>
<evidence type="ECO:0000313" key="2">
    <source>
        <dbReference type="EMBL" id="MVQ29627.1"/>
    </source>
</evidence>
<feature type="transmembrane region" description="Helical" evidence="1">
    <location>
        <begin position="70"/>
        <end position="94"/>
    </location>
</feature>
<dbReference type="Proteomes" id="UP000469385">
    <property type="component" value="Unassembled WGS sequence"/>
</dbReference>
<gene>
    <name evidence="2" type="ORF">GON04_09220</name>
</gene>
<comment type="caution">
    <text evidence="2">The sequence shown here is derived from an EMBL/GenBank/DDBJ whole genome shotgun (WGS) entry which is preliminary data.</text>
</comment>
<proteinExistence type="predicted"/>
<dbReference type="InterPro" id="IPR044020">
    <property type="entry name" value="DUF5676"/>
</dbReference>
<keyword evidence="1" id="KW-0472">Membrane</keyword>
<feature type="transmembrane region" description="Helical" evidence="1">
    <location>
        <begin position="21"/>
        <end position="50"/>
    </location>
</feature>
<protein>
    <submittedName>
        <fullName evidence="2">Uncharacterized protein</fullName>
    </submittedName>
</protein>
<accession>A0A6N8IS08</accession>
<evidence type="ECO:0000256" key="1">
    <source>
        <dbReference type="SAM" id="Phobius"/>
    </source>
</evidence>
<keyword evidence="3" id="KW-1185">Reference proteome</keyword>
<keyword evidence="1" id="KW-0812">Transmembrane</keyword>
<name>A0A6N8IS08_9BURK</name>
<keyword evidence="1" id="KW-1133">Transmembrane helix</keyword>
<dbReference type="EMBL" id="WSEL01000003">
    <property type="protein sequence ID" value="MVQ29627.1"/>
    <property type="molecule type" value="Genomic_DNA"/>
</dbReference>
<dbReference type="Pfam" id="PF18926">
    <property type="entry name" value="DUF5676"/>
    <property type="match status" value="1"/>
</dbReference>
<dbReference type="RefSeq" id="WP_157397612.1">
    <property type="nucleotide sequence ID" value="NZ_WSEL01000003.1"/>
</dbReference>
<evidence type="ECO:0000313" key="3">
    <source>
        <dbReference type="Proteomes" id="UP000469385"/>
    </source>
</evidence>
<reference evidence="2 3" key="1">
    <citation type="submission" date="2019-12" db="EMBL/GenBank/DDBJ databases">
        <authorList>
            <person name="Huq M.A."/>
        </authorList>
    </citation>
    <scope>NUCLEOTIDE SEQUENCE [LARGE SCALE GENOMIC DNA]</scope>
    <source>
        <strain evidence="2 3">MAH-25</strain>
    </source>
</reference>